<name>A0AAN6GHF4_9BASI</name>
<accession>A0AAN6GHF4</accession>
<proteinExistence type="predicted"/>
<sequence length="463" mass="50175">MNCEPPAALQIRALNTKGLQISKFLAAREWISQGNDLDCDVILGDFNVRLGPMLGTSGEASPLARYHLLALWMAGADMAALPPSIDSTATSRWDHVLVESELWETLSSALTIFTADPALLPTDHPALQLRVPLQPASCPLDEAAPDPGLARMHLGRLHKPGAWRRLQEAYDVLCPLVDDKLTRAEEAVRCAASDEALRQEVVDAADAVLHEAVLSAGFCTLGKYDVNITRARFDWTRARLAHSVQPADAERLWRKALRGRNRPMVASDDGAAGGRTVRDEAVEVWGAAWGAHLPPPTQPPDGRLPPGPVNALSDTFARHFSVSDVERVIRRYPRHKTGGEDGDHGLLFAALSFDQPDRTSPPAPSASPDAIPTTVASVSASAPLRSSARLRAGATQALNPRAALIVPLSARQPTAPPRTRPFPAQFARLFRLCAECRVIPRRWGRALFHLIVTRLHSISATSA</sequence>
<organism evidence="1 2">
    <name type="scientific">Tilletia horrida</name>
    <dbReference type="NCBI Taxonomy" id="155126"/>
    <lineage>
        <taxon>Eukaryota</taxon>
        <taxon>Fungi</taxon>
        <taxon>Dikarya</taxon>
        <taxon>Basidiomycota</taxon>
        <taxon>Ustilaginomycotina</taxon>
        <taxon>Exobasidiomycetes</taxon>
        <taxon>Tilletiales</taxon>
        <taxon>Tilletiaceae</taxon>
        <taxon>Tilletia</taxon>
    </lineage>
</organism>
<gene>
    <name evidence="1" type="ORF">OC842_001587</name>
</gene>
<dbReference type="AlphaFoldDB" id="A0AAN6GHF4"/>
<evidence type="ECO:0000313" key="2">
    <source>
        <dbReference type="Proteomes" id="UP001176521"/>
    </source>
</evidence>
<keyword evidence="2" id="KW-1185">Reference proteome</keyword>
<evidence type="ECO:0000313" key="1">
    <source>
        <dbReference type="EMBL" id="KAK0537534.1"/>
    </source>
</evidence>
<reference evidence="1" key="1">
    <citation type="journal article" date="2023" name="PhytoFront">
        <title>Draft Genome Resources of Seven Strains of Tilletia horrida, Causal Agent of Kernel Smut of Rice.</title>
        <authorList>
            <person name="Khanal S."/>
            <person name="Antony Babu S."/>
            <person name="Zhou X.G."/>
        </authorList>
    </citation>
    <scope>NUCLEOTIDE SEQUENCE</scope>
    <source>
        <strain evidence="1">TX3</strain>
    </source>
</reference>
<comment type="caution">
    <text evidence="1">The sequence shown here is derived from an EMBL/GenBank/DDBJ whole genome shotgun (WGS) entry which is preliminary data.</text>
</comment>
<dbReference type="EMBL" id="JAPDMQ010000058">
    <property type="protein sequence ID" value="KAK0537534.1"/>
    <property type="molecule type" value="Genomic_DNA"/>
</dbReference>
<dbReference type="Proteomes" id="UP001176521">
    <property type="component" value="Unassembled WGS sequence"/>
</dbReference>
<protein>
    <recommendedName>
        <fullName evidence="3">Endonuclease/exonuclease/phosphatase domain-containing protein</fullName>
    </recommendedName>
</protein>
<evidence type="ECO:0008006" key="3">
    <source>
        <dbReference type="Google" id="ProtNLM"/>
    </source>
</evidence>